<protein>
    <recommendedName>
        <fullName evidence="1">ChrR-like cupin domain-containing protein</fullName>
    </recommendedName>
</protein>
<dbReference type="Proteomes" id="UP000214600">
    <property type="component" value="Unassembled WGS sequence"/>
</dbReference>
<dbReference type="Gene3D" id="2.60.120.10">
    <property type="entry name" value="Jelly Rolls"/>
    <property type="match status" value="1"/>
</dbReference>
<name>A0A228INP1_9BURK</name>
<dbReference type="RefSeq" id="WP_089451695.1">
    <property type="nucleotide sequence ID" value="NZ_NKFA01000007.1"/>
</dbReference>
<reference evidence="2 3" key="2">
    <citation type="submission" date="2017-08" db="EMBL/GenBank/DDBJ databases">
        <title>WGS of novel Burkholderia cepaca complex species.</title>
        <authorList>
            <person name="Lipuma J."/>
            <person name="Spilker T."/>
        </authorList>
    </citation>
    <scope>NUCLEOTIDE SEQUENCE [LARGE SCALE GENOMIC DNA]</scope>
    <source>
        <strain evidence="2 3">AU17325</strain>
    </source>
</reference>
<comment type="caution">
    <text evidence="2">The sequence shown here is derived from an EMBL/GenBank/DDBJ whole genome shotgun (WGS) entry which is preliminary data.</text>
</comment>
<evidence type="ECO:0000313" key="2">
    <source>
        <dbReference type="EMBL" id="OXI43789.1"/>
    </source>
</evidence>
<dbReference type="AlphaFoldDB" id="A0A228INP1"/>
<feature type="domain" description="ChrR-like cupin" evidence="1">
    <location>
        <begin position="21"/>
        <end position="121"/>
    </location>
</feature>
<proteinExistence type="predicted"/>
<dbReference type="CDD" id="cd20302">
    <property type="entry name" value="cupin_DAD"/>
    <property type="match status" value="1"/>
</dbReference>
<dbReference type="InterPro" id="IPR014710">
    <property type="entry name" value="RmlC-like_jellyroll"/>
</dbReference>
<dbReference type="Pfam" id="PF12973">
    <property type="entry name" value="Cupin_7"/>
    <property type="match status" value="1"/>
</dbReference>
<reference evidence="3" key="1">
    <citation type="submission" date="2017-06" db="EMBL/GenBank/DDBJ databases">
        <authorList>
            <person name="LiPuma J."/>
            <person name="Spilker T."/>
        </authorList>
    </citation>
    <scope>NUCLEOTIDE SEQUENCE [LARGE SCALE GENOMIC DNA]</scope>
    <source>
        <strain evidence="3">AU17325</strain>
    </source>
</reference>
<dbReference type="SUPFAM" id="SSF51182">
    <property type="entry name" value="RmlC-like cupins"/>
    <property type="match status" value="1"/>
</dbReference>
<evidence type="ECO:0000259" key="1">
    <source>
        <dbReference type="Pfam" id="PF12973"/>
    </source>
</evidence>
<dbReference type="OrthoDB" id="9801227at2"/>
<evidence type="ECO:0000313" key="3">
    <source>
        <dbReference type="Proteomes" id="UP000214600"/>
    </source>
</evidence>
<dbReference type="InterPro" id="IPR011051">
    <property type="entry name" value="RmlC_Cupin_sf"/>
</dbReference>
<dbReference type="InterPro" id="IPR025979">
    <property type="entry name" value="ChrR-like_cupin_dom"/>
</dbReference>
<organism evidence="2 3">
    <name type="scientific">Burkholderia aenigmatica</name>
    <dbReference type="NCBI Taxonomy" id="2015348"/>
    <lineage>
        <taxon>Bacteria</taxon>
        <taxon>Pseudomonadati</taxon>
        <taxon>Pseudomonadota</taxon>
        <taxon>Betaproteobacteria</taxon>
        <taxon>Burkholderiales</taxon>
        <taxon>Burkholderiaceae</taxon>
        <taxon>Burkholderia</taxon>
        <taxon>Burkholderia cepacia complex</taxon>
    </lineage>
</organism>
<gene>
    <name evidence="2" type="ORF">CFB84_19805</name>
</gene>
<sequence length="163" mass="17924">MNAISATPSGTPRVRHQKTNVFFNPATLPWTDWVMPNTWFKLLNVDLKTGGFTMLLKVGADTQAPIHHHLGAIEGFMLEGEFGYDADRGSAGWYVWEQTGAIHTPTTTTGFVLYATVYGPLAGYEDDGRVAGLIDAELMLGLARANHAADHIRVPVMYEFQEA</sequence>
<dbReference type="EMBL" id="NKFA01000007">
    <property type="protein sequence ID" value="OXI43789.1"/>
    <property type="molecule type" value="Genomic_DNA"/>
</dbReference>
<accession>A0A228INP1</accession>